<evidence type="ECO:0000256" key="1">
    <source>
        <dbReference type="ARBA" id="ARBA00007068"/>
    </source>
</evidence>
<dbReference type="InterPro" id="IPR005321">
    <property type="entry name" value="Peptidase_S58_DmpA"/>
</dbReference>
<proteinExistence type="inferred from homology"/>
<dbReference type="RefSeq" id="WP_376846557.1">
    <property type="nucleotide sequence ID" value="NZ_JBHSFW010000008.1"/>
</dbReference>
<dbReference type="PANTHER" id="PTHR36512:SF3">
    <property type="entry name" value="BLR5678 PROTEIN"/>
    <property type="match status" value="1"/>
</dbReference>
<protein>
    <submittedName>
        <fullName evidence="2">P1 family peptidase</fullName>
    </submittedName>
</protein>
<dbReference type="PANTHER" id="PTHR36512">
    <property type="entry name" value="D-AMINOPEPTIDASE"/>
    <property type="match status" value="1"/>
</dbReference>
<dbReference type="Pfam" id="PF03576">
    <property type="entry name" value="Peptidase_S58"/>
    <property type="match status" value="1"/>
</dbReference>
<dbReference type="InterPro" id="IPR016117">
    <property type="entry name" value="ArgJ-like_dom_sf"/>
</dbReference>
<keyword evidence="3" id="KW-1185">Reference proteome</keyword>
<organism evidence="2 3">
    <name type="scientific">Camelliibacillus cellulosilyticus</name>
    <dbReference type="NCBI Taxonomy" id="2174486"/>
    <lineage>
        <taxon>Bacteria</taxon>
        <taxon>Bacillati</taxon>
        <taxon>Bacillota</taxon>
        <taxon>Bacilli</taxon>
        <taxon>Bacillales</taxon>
        <taxon>Sporolactobacillaceae</taxon>
        <taxon>Camelliibacillus</taxon>
    </lineage>
</organism>
<evidence type="ECO:0000313" key="3">
    <source>
        <dbReference type="Proteomes" id="UP001596022"/>
    </source>
</evidence>
<dbReference type="CDD" id="cd02252">
    <property type="entry name" value="nylC_like"/>
    <property type="match status" value="1"/>
</dbReference>
<dbReference type="Proteomes" id="UP001596022">
    <property type="component" value="Unassembled WGS sequence"/>
</dbReference>
<evidence type="ECO:0000313" key="2">
    <source>
        <dbReference type="EMBL" id="MFC4619443.1"/>
    </source>
</evidence>
<sequence>MGYGNITDVPGIKVGNCENRKALTGCTVILTEEGATAGVDVRGSAPGTKETDLLDPLNTVSVVHGICLSGGSAFGLDAASGVMQYLEEKGFGLPVGAARVPIVPAATLFVLPVGNGAVRPDKTMGYTAAKSAITGSFLEGNFGAGCGATVGKFLGLEACMKGGLGTASMVLEDGLTVGAVVAVNAVGEVRDFSTGDWLAGAYNRQTGSKVRSLDFLKNQSSQNIVPGANTTIGVVAVNADFTKSEMSKIAQMAHNGLARTIFPVHTTQDGDTLFALATGGVQASVDRIGSLCAEVMAMAVVRAVKAAEGVLDIPAYKDIQDS</sequence>
<comment type="similarity">
    <text evidence="1">Belongs to the peptidase S58 family.</text>
</comment>
<dbReference type="Gene3D" id="3.60.70.12">
    <property type="entry name" value="L-amino peptidase D-ALA esterase/amidase"/>
    <property type="match status" value="1"/>
</dbReference>
<reference evidence="3" key="1">
    <citation type="journal article" date="2019" name="Int. J. Syst. Evol. Microbiol.">
        <title>The Global Catalogue of Microorganisms (GCM) 10K type strain sequencing project: providing services to taxonomists for standard genome sequencing and annotation.</title>
        <authorList>
            <consortium name="The Broad Institute Genomics Platform"/>
            <consortium name="The Broad Institute Genome Sequencing Center for Infectious Disease"/>
            <person name="Wu L."/>
            <person name="Ma J."/>
        </authorList>
    </citation>
    <scope>NUCLEOTIDE SEQUENCE [LARGE SCALE GENOMIC DNA]</scope>
    <source>
        <strain evidence="3">CGMCC 1.16306</strain>
    </source>
</reference>
<dbReference type="EMBL" id="JBHSFW010000008">
    <property type="protein sequence ID" value="MFC4619443.1"/>
    <property type="molecule type" value="Genomic_DNA"/>
</dbReference>
<name>A0ABV9GR60_9BACL</name>
<comment type="caution">
    <text evidence="2">The sequence shown here is derived from an EMBL/GenBank/DDBJ whole genome shotgun (WGS) entry which is preliminary data.</text>
</comment>
<accession>A0ABV9GR60</accession>
<gene>
    <name evidence="2" type="ORF">ACFO4N_12045</name>
</gene>
<dbReference type="SUPFAM" id="SSF56266">
    <property type="entry name" value="DmpA/ArgJ-like"/>
    <property type="match status" value="1"/>
</dbReference>